<dbReference type="Pfam" id="PF00034">
    <property type="entry name" value="Cytochrom_C"/>
    <property type="match status" value="1"/>
</dbReference>
<dbReference type="AlphaFoldDB" id="A0A6J6ND59"/>
<dbReference type="PROSITE" id="PS51007">
    <property type="entry name" value="CYTC"/>
    <property type="match status" value="1"/>
</dbReference>
<dbReference type="SUPFAM" id="SSF81464">
    <property type="entry name" value="Cytochrome c oxidase subunit II-like, transmembrane region"/>
    <property type="match status" value="1"/>
</dbReference>
<feature type="transmembrane region" description="Helical" evidence="16">
    <location>
        <begin position="89"/>
        <end position="112"/>
    </location>
</feature>
<evidence type="ECO:0000256" key="11">
    <source>
        <dbReference type="ARBA" id="ARBA00022989"/>
    </source>
</evidence>
<dbReference type="GO" id="GO:0016020">
    <property type="term" value="C:membrane"/>
    <property type="evidence" value="ECO:0007669"/>
    <property type="project" value="UniProtKB-SubCell"/>
</dbReference>
<evidence type="ECO:0000259" key="19">
    <source>
        <dbReference type="PROSITE" id="PS51007"/>
    </source>
</evidence>
<protein>
    <recommendedName>
        <fullName evidence="3">cytochrome-c oxidase</fullName>
        <ecNumber evidence="3">7.1.1.9</ecNumber>
    </recommendedName>
    <alternativeName>
        <fullName evidence="15">Cytochrome c oxidase polypeptide II</fullName>
    </alternativeName>
</protein>
<evidence type="ECO:0000256" key="1">
    <source>
        <dbReference type="ARBA" id="ARBA00004141"/>
    </source>
</evidence>
<keyword evidence="8" id="KW-0479">Metal-binding</keyword>
<dbReference type="InterPro" id="IPR036257">
    <property type="entry name" value="Cyt_c_oxidase_su2_TM_sf"/>
</dbReference>
<organism evidence="20">
    <name type="scientific">freshwater metagenome</name>
    <dbReference type="NCBI Taxonomy" id="449393"/>
    <lineage>
        <taxon>unclassified sequences</taxon>
        <taxon>metagenomes</taxon>
        <taxon>ecological metagenomes</taxon>
    </lineage>
</organism>
<keyword evidence="14 16" id="KW-0472">Membrane</keyword>
<dbReference type="EMBL" id="CAEZXP010000001">
    <property type="protein sequence ID" value="CAB4684086.1"/>
    <property type="molecule type" value="Genomic_DNA"/>
</dbReference>
<evidence type="ECO:0000256" key="14">
    <source>
        <dbReference type="ARBA" id="ARBA00023136"/>
    </source>
</evidence>
<evidence type="ECO:0000259" key="17">
    <source>
        <dbReference type="PROSITE" id="PS50857"/>
    </source>
</evidence>
<dbReference type="Pfam" id="PF00116">
    <property type="entry name" value="COX2"/>
    <property type="match status" value="1"/>
</dbReference>
<dbReference type="Pfam" id="PF02790">
    <property type="entry name" value="COX2_TM"/>
    <property type="match status" value="1"/>
</dbReference>
<evidence type="ECO:0000256" key="15">
    <source>
        <dbReference type="ARBA" id="ARBA00031389"/>
    </source>
</evidence>
<dbReference type="PANTHER" id="PTHR22888:SF9">
    <property type="entry name" value="CYTOCHROME C OXIDASE SUBUNIT 2"/>
    <property type="match status" value="1"/>
</dbReference>
<dbReference type="EC" id="7.1.1.9" evidence="3"/>
<feature type="domain" description="Cytochrome oxidase subunit II copper A binding" evidence="17">
    <location>
        <begin position="120"/>
        <end position="230"/>
    </location>
</feature>
<evidence type="ECO:0000256" key="4">
    <source>
        <dbReference type="ARBA" id="ARBA00022448"/>
    </source>
</evidence>
<dbReference type="InterPro" id="IPR045187">
    <property type="entry name" value="CcO_II"/>
</dbReference>
<evidence type="ECO:0000259" key="18">
    <source>
        <dbReference type="PROSITE" id="PS50999"/>
    </source>
</evidence>
<comment type="similarity">
    <text evidence="2">Belongs to the cytochrome c oxidase subunit 2 family.</text>
</comment>
<dbReference type="GO" id="GO:0005507">
    <property type="term" value="F:copper ion binding"/>
    <property type="evidence" value="ECO:0007669"/>
    <property type="project" value="InterPro"/>
</dbReference>
<feature type="domain" description="Cytochrome oxidase subunit II transmembrane region profile" evidence="18">
    <location>
        <begin position="21"/>
        <end position="119"/>
    </location>
</feature>
<dbReference type="PANTHER" id="PTHR22888">
    <property type="entry name" value="CYTOCHROME C OXIDASE, SUBUNIT II"/>
    <property type="match status" value="1"/>
</dbReference>
<accession>A0A6J6ND59</accession>
<dbReference type="InterPro" id="IPR009056">
    <property type="entry name" value="Cyt_c-like_dom"/>
</dbReference>
<keyword evidence="13" id="KW-0186">Copper</keyword>
<dbReference type="InterPro" id="IPR001505">
    <property type="entry name" value="Copper_CuA"/>
</dbReference>
<feature type="domain" description="Cytochrome c" evidence="19">
    <location>
        <begin position="239"/>
        <end position="334"/>
    </location>
</feature>
<dbReference type="PROSITE" id="PS00078">
    <property type="entry name" value="COX2"/>
    <property type="match status" value="1"/>
</dbReference>
<dbReference type="PRINTS" id="PR01166">
    <property type="entry name" value="CYCOXIDASEII"/>
</dbReference>
<keyword evidence="4" id="KW-0813">Transport</keyword>
<evidence type="ECO:0000256" key="5">
    <source>
        <dbReference type="ARBA" id="ARBA00022617"/>
    </source>
</evidence>
<dbReference type="GO" id="GO:0020037">
    <property type="term" value="F:heme binding"/>
    <property type="evidence" value="ECO:0007669"/>
    <property type="project" value="InterPro"/>
</dbReference>
<evidence type="ECO:0000256" key="12">
    <source>
        <dbReference type="ARBA" id="ARBA00023004"/>
    </source>
</evidence>
<dbReference type="InterPro" id="IPR036909">
    <property type="entry name" value="Cyt_c-like_dom_sf"/>
</dbReference>
<feature type="transmembrane region" description="Helical" evidence="16">
    <location>
        <begin position="42"/>
        <end position="68"/>
    </location>
</feature>
<dbReference type="CDD" id="cd13919">
    <property type="entry name" value="CuRO_HCO_II_like_5"/>
    <property type="match status" value="1"/>
</dbReference>
<dbReference type="GO" id="GO:0004129">
    <property type="term" value="F:cytochrome-c oxidase activity"/>
    <property type="evidence" value="ECO:0007669"/>
    <property type="project" value="UniProtKB-EC"/>
</dbReference>
<dbReference type="GO" id="GO:0042773">
    <property type="term" value="P:ATP synthesis coupled electron transport"/>
    <property type="evidence" value="ECO:0007669"/>
    <property type="project" value="TreeGrafter"/>
</dbReference>
<dbReference type="Gene3D" id="1.10.287.90">
    <property type="match status" value="1"/>
</dbReference>
<reference evidence="20" key="1">
    <citation type="submission" date="2020-05" db="EMBL/GenBank/DDBJ databases">
        <authorList>
            <person name="Chiriac C."/>
            <person name="Salcher M."/>
            <person name="Ghai R."/>
            <person name="Kavagutti S V."/>
        </authorList>
    </citation>
    <scope>NUCLEOTIDE SEQUENCE</scope>
</reference>
<dbReference type="PROSITE" id="PS50999">
    <property type="entry name" value="COX2_TM"/>
    <property type="match status" value="1"/>
</dbReference>
<dbReference type="InterPro" id="IPR008972">
    <property type="entry name" value="Cupredoxin"/>
</dbReference>
<evidence type="ECO:0000256" key="7">
    <source>
        <dbReference type="ARBA" id="ARBA00022692"/>
    </source>
</evidence>
<dbReference type="GO" id="GO:0016491">
    <property type="term" value="F:oxidoreductase activity"/>
    <property type="evidence" value="ECO:0007669"/>
    <property type="project" value="InterPro"/>
</dbReference>
<dbReference type="InterPro" id="IPR011759">
    <property type="entry name" value="Cyt_c_oxidase_su2_TM_dom"/>
</dbReference>
<name>A0A6J6ND59_9ZZZZ</name>
<keyword evidence="6" id="KW-0679">Respiratory chain</keyword>
<evidence type="ECO:0000256" key="10">
    <source>
        <dbReference type="ARBA" id="ARBA00022982"/>
    </source>
</evidence>
<keyword evidence="7 16" id="KW-0812">Transmembrane</keyword>
<evidence type="ECO:0000313" key="20">
    <source>
        <dbReference type="EMBL" id="CAB4684086.1"/>
    </source>
</evidence>
<dbReference type="InterPro" id="IPR002429">
    <property type="entry name" value="CcO_II-like_C"/>
</dbReference>
<evidence type="ECO:0000256" key="2">
    <source>
        <dbReference type="ARBA" id="ARBA00007866"/>
    </source>
</evidence>
<keyword evidence="5" id="KW-0349">Heme</keyword>
<dbReference type="PROSITE" id="PS50857">
    <property type="entry name" value="COX2_CUA"/>
    <property type="match status" value="1"/>
</dbReference>
<comment type="subcellular location">
    <subcellularLocation>
        <location evidence="1">Membrane</location>
        <topology evidence="1">Multi-pass membrane protein</topology>
    </subcellularLocation>
</comment>
<keyword evidence="10" id="KW-0249">Electron transport</keyword>
<evidence type="ECO:0000256" key="13">
    <source>
        <dbReference type="ARBA" id="ARBA00023008"/>
    </source>
</evidence>
<dbReference type="SUPFAM" id="SSF46626">
    <property type="entry name" value="Cytochrome c"/>
    <property type="match status" value="1"/>
</dbReference>
<evidence type="ECO:0000256" key="3">
    <source>
        <dbReference type="ARBA" id="ARBA00012949"/>
    </source>
</evidence>
<keyword evidence="11 16" id="KW-1133">Transmembrane helix</keyword>
<dbReference type="SUPFAM" id="SSF49503">
    <property type="entry name" value="Cupredoxins"/>
    <property type="match status" value="1"/>
</dbReference>
<sequence length="335" mass="35613">MTRGSIFKLFAYAVVAGAITTAVAVFIPWLPTAATRQADRMWFSIWFAEIIAIVVFAVVAAALIYCVVEFRVKPGDTSDGPPTHGHTMLEIIWTAIPTVIVIAITIVAAIVIHDNGKAGTNPLVIKVVTQQFTYQFEYPNGKTFNILRLPKDRNVKLDLSSKDVIHSFWVPAFGQKTDAVPGITTSIVITPTRTGYYPIICTQLCGLGHALMRSEAIVLESTEYDSWYASAGEAPAAAAGGTDGKSVYTAAGCGACHVFTAGGSAGTIGSSLDNLSVDAAKAGEELNDFIRSSITDPDTFLAPGYAKGVMPSTYKSSISGAQLDSLVQYLAENTK</sequence>
<dbReference type="Gene3D" id="2.60.40.420">
    <property type="entry name" value="Cupredoxins - blue copper proteins"/>
    <property type="match status" value="1"/>
</dbReference>
<keyword evidence="12" id="KW-0408">Iron</keyword>
<evidence type="ECO:0000256" key="6">
    <source>
        <dbReference type="ARBA" id="ARBA00022660"/>
    </source>
</evidence>
<feature type="transmembrane region" description="Helical" evidence="16">
    <location>
        <begin position="9"/>
        <end position="30"/>
    </location>
</feature>
<dbReference type="InterPro" id="IPR014222">
    <property type="entry name" value="Cyt_c_oxidase_su2"/>
</dbReference>
<evidence type="ECO:0000256" key="8">
    <source>
        <dbReference type="ARBA" id="ARBA00022723"/>
    </source>
</evidence>
<gene>
    <name evidence="20" type="ORF">UFOPK2399_00157</name>
</gene>
<dbReference type="NCBIfam" id="TIGR02866">
    <property type="entry name" value="CoxB"/>
    <property type="match status" value="1"/>
</dbReference>
<keyword evidence="9" id="KW-1278">Translocase</keyword>
<evidence type="ECO:0000256" key="16">
    <source>
        <dbReference type="SAM" id="Phobius"/>
    </source>
</evidence>
<proteinExistence type="inferred from homology"/>
<evidence type="ECO:0000256" key="9">
    <source>
        <dbReference type="ARBA" id="ARBA00022967"/>
    </source>
</evidence>